<dbReference type="Pfam" id="PF04932">
    <property type="entry name" value="Wzy_C"/>
    <property type="match status" value="1"/>
</dbReference>
<feature type="transmembrane region" description="Helical" evidence="5">
    <location>
        <begin position="366"/>
        <end position="384"/>
    </location>
</feature>
<keyword evidence="3 5" id="KW-1133">Transmembrane helix</keyword>
<feature type="transmembrane region" description="Helical" evidence="5">
    <location>
        <begin position="304"/>
        <end position="324"/>
    </location>
</feature>
<reference evidence="7 8" key="1">
    <citation type="submission" date="2022-04" db="EMBL/GenBank/DDBJ databases">
        <title>Pseudomonas knackmussii B09-2.</title>
        <authorList>
            <person name="Deng Y."/>
        </authorList>
    </citation>
    <scope>NUCLEOTIDE SEQUENCE [LARGE SCALE GENOMIC DNA]</scope>
    <source>
        <strain evidence="7 8">B09-2</strain>
    </source>
</reference>
<dbReference type="InterPro" id="IPR011009">
    <property type="entry name" value="Kinase-like_dom_sf"/>
</dbReference>
<feature type="domain" description="O-antigen ligase-related" evidence="6">
    <location>
        <begin position="195"/>
        <end position="319"/>
    </location>
</feature>
<dbReference type="SUPFAM" id="SSF56112">
    <property type="entry name" value="Protein kinase-like (PK-like)"/>
    <property type="match status" value="1"/>
</dbReference>
<dbReference type="PANTHER" id="PTHR37422:SF13">
    <property type="entry name" value="LIPOPOLYSACCHARIDE BIOSYNTHESIS PROTEIN PA4999-RELATED"/>
    <property type="match status" value="1"/>
</dbReference>
<evidence type="ECO:0000256" key="4">
    <source>
        <dbReference type="ARBA" id="ARBA00023136"/>
    </source>
</evidence>
<feature type="transmembrane region" description="Helical" evidence="5">
    <location>
        <begin position="190"/>
        <end position="209"/>
    </location>
</feature>
<dbReference type="Proteomes" id="UP000831189">
    <property type="component" value="Chromosome"/>
</dbReference>
<feature type="transmembrane region" description="Helical" evidence="5">
    <location>
        <begin position="15"/>
        <end position="34"/>
    </location>
</feature>
<organism evidence="7 8">
    <name type="scientific">Pseudomonas knackmussii</name>
    <dbReference type="NCBI Taxonomy" id="65741"/>
    <lineage>
        <taxon>Bacteria</taxon>
        <taxon>Pseudomonadati</taxon>
        <taxon>Pseudomonadota</taxon>
        <taxon>Gammaproteobacteria</taxon>
        <taxon>Pseudomonadales</taxon>
        <taxon>Pseudomonadaceae</taxon>
        <taxon>Pseudomonas</taxon>
    </lineage>
</organism>
<evidence type="ECO:0000256" key="5">
    <source>
        <dbReference type="SAM" id="Phobius"/>
    </source>
</evidence>
<dbReference type="PANTHER" id="PTHR37422">
    <property type="entry name" value="TEICHURONIC ACID BIOSYNTHESIS PROTEIN TUAE"/>
    <property type="match status" value="1"/>
</dbReference>
<comment type="subcellular location">
    <subcellularLocation>
        <location evidence="1">Membrane</location>
        <topology evidence="1">Multi-pass membrane protein</topology>
    </subcellularLocation>
</comment>
<evidence type="ECO:0000313" key="7">
    <source>
        <dbReference type="EMBL" id="UPQ82357.1"/>
    </source>
</evidence>
<accession>A0ABY4KSX6</accession>
<evidence type="ECO:0000256" key="2">
    <source>
        <dbReference type="ARBA" id="ARBA00022692"/>
    </source>
</evidence>
<dbReference type="InterPro" id="IPR051533">
    <property type="entry name" value="WaaL-like"/>
</dbReference>
<sequence length="611" mass="68714">MTRLFPAAHFLDDFIARRWLIVGYVALLTGLFWLGDTSSYTKFYYALMATPALIALLIRPRYWLIVLREPIVLAFLALAAWLLFSLSWTRSEDDPSGLAKRPLYVFMMFAACAIMAVKDQQRFLKTLRIAAMLASLFALVGLAIFLTEAQGDRMIGTGALSNPLLSSHVFGFFCTYWVAVWLTDRSCPSWFPIIFAVPLLVAVLATGSRTPLMAMAMTSFWMVTLAGRRALYLVAAVIITTILGLMLMPEVLLERGLSFRPQLWADAIRQATEHIWIGYGYNAEFSFDIAGLGHTLSDPHNVELAILLELGLVGLTLWLLMYLLAFMRCLTQRHHASLQLASALAVYGLAAGLTEGSNFLSRPNENWFLIWIPLSLIAAISISLRQKEPSSRTLTADQLRELLQPARIIEEDGHGVKVAELADGTYLKLFRRKRMLSTALWAPPSRRFADNAKQLQSLGIMAPTVEGFVRIPASKLNGVLYRPLPGDTLRSHWRCLDDAEREADIRQFGAFLGHLHQLGVYFRSLHLGNVLKQPDGRLGLIDVSDMTIAHHPLLRWKRHRNLTHMLRYSEDSHWLAEQHISALISGYAERCGQPAALKLRQRLHTLDHGAL</sequence>
<evidence type="ECO:0000256" key="1">
    <source>
        <dbReference type="ARBA" id="ARBA00004141"/>
    </source>
</evidence>
<feature type="transmembrane region" description="Helical" evidence="5">
    <location>
        <begin position="230"/>
        <end position="248"/>
    </location>
</feature>
<feature type="transmembrane region" description="Helical" evidence="5">
    <location>
        <begin position="71"/>
        <end position="89"/>
    </location>
</feature>
<evidence type="ECO:0000313" key="8">
    <source>
        <dbReference type="Proteomes" id="UP000831189"/>
    </source>
</evidence>
<protein>
    <submittedName>
        <fullName evidence="7">O-antigen ligase family protein</fullName>
    </submittedName>
</protein>
<feature type="transmembrane region" description="Helical" evidence="5">
    <location>
        <begin position="159"/>
        <end position="178"/>
    </location>
</feature>
<feature type="transmembrane region" description="Helical" evidence="5">
    <location>
        <begin position="336"/>
        <end position="354"/>
    </location>
</feature>
<dbReference type="GO" id="GO:0016874">
    <property type="term" value="F:ligase activity"/>
    <property type="evidence" value="ECO:0007669"/>
    <property type="project" value="UniProtKB-KW"/>
</dbReference>
<dbReference type="InterPro" id="IPR007016">
    <property type="entry name" value="O-antigen_ligase-rel_domated"/>
</dbReference>
<evidence type="ECO:0000259" key="6">
    <source>
        <dbReference type="Pfam" id="PF04932"/>
    </source>
</evidence>
<feature type="transmembrane region" description="Helical" evidence="5">
    <location>
        <begin position="101"/>
        <end position="117"/>
    </location>
</feature>
<dbReference type="Pfam" id="PF06293">
    <property type="entry name" value="Kdo"/>
    <property type="match status" value="1"/>
</dbReference>
<keyword evidence="8" id="KW-1185">Reference proteome</keyword>
<keyword evidence="2 5" id="KW-0812">Transmembrane</keyword>
<keyword evidence="7" id="KW-0436">Ligase</keyword>
<dbReference type="EMBL" id="CP096208">
    <property type="protein sequence ID" value="UPQ82357.1"/>
    <property type="molecule type" value="Genomic_DNA"/>
</dbReference>
<name>A0ABY4KSX6_9PSED</name>
<evidence type="ECO:0000256" key="3">
    <source>
        <dbReference type="ARBA" id="ARBA00022989"/>
    </source>
</evidence>
<feature type="transmembrane region" description="Helical" evidence="5">
    <location>
        <begin position="129"/>
        <end position="147"/>
    </location>
</feature>
<keyword evidence="4 5" id="KW-0472">Membrane</keyword>
<feature type="transmembrane region" description="Helical" evidence="5">
    <location>
        <begin position="43"/>
        <end position="65"/>
    </location>
</feature>
<proteinExistence type="predicted"/>
<gene>
    <name evidence="7" type="ORF">M0M42_18495</name>
</gene>